<feature type="compositionally biased region" description="Basic and acidic residues" evidence="1">
    <location>
        <begin position="36"/>
        <end position="54"/>
    </location>
</feature>
<keyword evidence="3" id="KW-1185">Reference proteome</keyword>
<dbReference type="EMBL" id="CP075371">
    <property type="protein sequence ID" value="QVT80482.1"/>
    <property type="molecule type" value="Genomic_DNA"/>
</dbReference>
<feature type="region of interest" description="Disordered" evidence="1">
    <location>
        <begin position="1"/>
        <end position="60"/>
    </location>
</feature>
<proteinExistence type="predicted"/>
<evidence type="ECO:0008006" key="4">
    <source>
        <dbReference type="Google" id="ProtNLM"/>
    </source>
</evidence>
<dbReference type="Proteomes" id="UP000679307">
    <property type="component" value="Chromosome"/>
</dbReference>
<evidence type="ECO:0000313" key="2">
    <source>
        <dbReference type="EMBL" id="QVT80482.1"/>
    </source>
</evidence>
<protein>
    <recommendedName>
        <fullName evidence="4">Nucleotide exchange factor GrpE</fullName>
    </recommendedName>
</protein>
<organism evidence="2 3">
    <name type="scientific">Nocardioides aquaticus</name>
    <dbReference type="NCBI Taxonomy" id="160826"/>
    <lineage>
        <taxon>Bacteria</taxon>
        <taxon>Bacillati</taxon>
        <taxon>Actinomycetota</taxon>
        <taxon>Actinomycetes</taxon>
        <taxon>Propionibacteriales</taxon>
        <taxon>Nocardioidaceae</taxon>
        <taxon>Nocardioides</taxon>
    </lineage>
</organism>
<accession>A0ABX8EK48</accession>
<feature type="compositionally biased region" description="Basic and acidic residues" evidence="1">
    <location>
        <begin position="1"/>
        <end position="19"/>
    </location>
</feature>
<gene>
    <name evidence="2" type="ORF">ENKNEFLB_02881</name>
</gene>
<sequence length="60" mass="6530">MTDGPSEKNVEQRANRLPEEQVAGPADDPEAQARAILEESQERTDDPEGTRDDSPQTPGP</sequence>
<evidence type="ECO:0000256" key="1">
    <source>
        <dbReference type="SAM" id="MobiDB-lite"/>
    </source>
</evidence>
<reference evidence="2 3" key="1">
    <citation type="submission" date="2021-05" db="EMBL/GenBank/DDBJ databases">
        <title>Complete genome of Nocardioides aquaticus KCTC 9944T isolated from meromictic and hypersaline Ekho Lake, Antarctica.</title>
        <authorList>
            <person name="Hwang K."/>
            <person name="Kim K.M."/>
            <person name="Choe H."/>
        </authorList>
    </citation>
    <scope>NUCLEOTIDE SEQUENCE [LARGE SCALE GENOMIC DNA]</scope>
    <source>
        <strain evidence="2 3">KCTC 9944</strain>
    </source>
</reference>
<name>A0ABX8EK48_9ACTN</name>
<dbReference type="RefSeq" id="WP_214056023.1">
    <property type="nucleotide sequence ID" value="NZ_BAAAHS010000050.1"/>
</dbReference>
<evidence type="ECO:0000313" key="3">
    <source>
        <dbReference type="Proteomes" id="UP000679307"/>
    </source>
</evidence>